<protein>
    <submittedName>
        <fullName evidence="2">Uncharacterized protein</fullName>
    </submittedName>
</protein>
<dbReference type="GeneID" id="18921768"/>
<organism evidence="3">
    <name type="scientific">Melampsora larici-populina (strain 98AG31 / pathotype 3-4-7)</name>
    <name type="common">Poplar leaf rust fungus</name>
    <dbReference type="NCBI Taxonomy" id="747676"/>
    <lineage>
        <taxon>Eukaryota</taxon>
        <taxon>Fungi</taxon>
        <taxon>Dikarya</taxon>
        <taxon>Basidiomycota</taxon>
        <taxon>Pucciniomycotina</taxon>
        <taxon>Pucciniomycetes</taxon>
        <taxon>Pucciniales</taxon>
        <taxon>Melampsoraceae</taxon>
        <taxon>Melampsora</taxon>
    </lineage>
</organism>
<dbReference type="KEGG" id="mlr:MELLADRAFT_102773"/>
<evidence type="ECO:0000313" key="3">
    <source>
        <dbReference type="Proteomes" id="UP000001072"/>
    </source>
</evidence>
<dbReference type="HOGENOM" id="CLU_778623_0_0_1"/>
<evidence type="ECO:0000313" key="2">
    <source>
        <dbReference type="EMBL" id="EGG11184.1"/>
    </source>
</evidence>
<dbReference type="InParanoid" id="F4R9B8"/>
<sequence>MSTEVNNMQGWMNGIFEDPPVLRNGHDAPARQAGNNLLERPGTAGRARFDLAHEVTVRIAFKISFEETKEQPCDEAADGLIAKDTAGNKTSHNQELIKENLAEGRATLDMPPDCPDYRRSMKRTRFDKNTSSAKRYQIHSAEFQRQREATEESPSTRGKKTNLDMRLPALTKTPDSKSQIKLAPGREHHQSHIDPSFSKKNFIDLAASSDIEDETKVSDVHTSDDIWSSEDIEIITGRPTPFDKFLASAGIKQPVDEIRNVLFNAGIKTWTDLLPSISVTESSVMALGIDKIAAGMLLAAASARQASILARFQNPLKRYRNILPLKSEKCWYSSPSKPLSPVLRDPCSSLSMSLNL</sequence>
<dbReference type="RefSeq" id="XP_007405786.1">
    <property type="nucleotide sequence ID" value="XM_007405724.1"/>
</dbReference>
<dbReference type="OrthoDB" id="2511971at2759"/>
<feature type="region of interest" description="Disordered" evidence="1">
    <location>
        <begin position="126"/>
        <end position="195"/>
    </location>
</feature>
<gene>
    <name evidence="2" type="ORF">MELLADRAFT_102773</name>
</gene>
<reference evidence="3" key="1">
    <citation type="journal article" date="2011" name="Proc. Natl. Acad. Sci. U.S.A.">
        <title>Obligate biotrophy features unraveled by the genomic analysis of rust fungi.</title>
        <authorList>
            <person name="Duplessis S."/>
            <person name="Cuomo C.A."/>
            <person name="Lin Y.-C."/>
            <person name="Aerts A."/>
            <person name="Tisserant E."/>
            <person name="Veneault-Fourrey C."/>
            <person name="Joly D.L."/>
            <person name="Hacquard S."/>
            <person name="Amselem J."/>
            <person name="Cantarel B.L."/>
            <person name="Chiu R."/>
            <person name="Coutinho P.M."/>
            <person name="Feau N."/>
            <person name="Field M."/>
            <person name="Frey P."/>
            <person name="Gelhaye E."/>
            <person name="Goldberg J."/>
            <person name="Grabherr M.G."/>
            <person name="Kodira C.D."/>
            <person name="Kohler A."/>
            <person name="Kuees U."/>
            <person name="Lindquist E.A."/>
            <person name="Lucas S.M."/>
            <person name="Mago R."/>
            <person name="Mauceli E."/>
            <person name="Morin E."/>
            <person name="Murat C."/>
            <person name="Pangilinan J.L."/>
            <person name="Park R."/>
            <person name="Pearson M."/>
            <person name="Quesneville H."/>
            <person name="Rouhier N."/>
            <person name="Sakthikumar S."/>
            <person name="Salamov A.A."/>
            <person name="Schmutz J."/>
            <person name="Selles B."/>
            <person name="Shapiro H."/>
            <person name="Tanguay P."/>
            <person name="Tuskan G.A."/>
            <person name="Henrissat B."/>
            <person name="Van de Peer Y."/>
            <person name="Rouze P."/>
            <person name="Ellis J.G."/>
            <person name="Dodds P.N."/>
            <person name="Schein J.E."/>
            <person name="Zhong S."/>
            <person name="Hamelin R.C."/>
            <person name="Grigoriev I.V."/>
            <person name="Szabo L.J."/>
            <person name="Martin F."/>
        </authorList>
    </citation>
    <scope>NUCLEOTIDE SEQUENCE [LARGE SCALE GENOMIC DNA]</scope>
    <source>
        <strain evidence="3">98AG31 / pathotype 3-4-7</strain>
    </source>
</reference>
<dbReference type="AlphaFoldDB" id="F4R9B8"/>
<dbReference type="EMBL" id="GL883093">
    <property type="protein sequence ID" value="EGG11184.1"/>
    <property type="molecule type" value="Genomic_DNA"/>
</dbReference>
<keyword evidence="3" id="KW-1185">Reference proteome</keyword>
<evidence type="ECO:0000256" key="1">
    <source>
        <dbReference type="SAM" id="MobiDB-lite"/>
    </source>
</evidence>
<name>F4R9B8_MELLP</name>
<accession>F4R9B8</accession>
<dbReference type="VEuPathDB" id="FungiDB:MELLADRAFT_102773"/>
<proteinExistence type="predicted"/>
<dbReference type="Proteomes" id="UP000001072">
    <property type="component" value="Unassembled WGS sequence"/>
</dbReference>